<evidence type="ECO:0000313" key="11">
    <source>
        <dbReference type="EMBL" id="KAK3215943.1"/>
    </source>
</evidence>
<feature type="transmembrane region" description="Helical" evidence="10">
    <location>
        <begin position="444"/>
        <end position="465"/>
    </location>
</feature>
<evidence type="ECO:0000256" key="6">
    <source>
        <dbReference type="ARBA" id="ARBA00022927"/>
    </source>
</evidence>
<keyword evidence="7 10" id="KW-1133">Transmembrane helix</keyword>
<feature type="transmembrane region" description="Helical" evidence="10">
    <location>
        <begin position="471"/>
        <end position="491"/>
    </location>
</feature>
<organism evidence="11 12">
    <name type="scientific">Pseudopithomyces chartarum</name>
    <dbReference type="NCBI Taxonomy" id="1892770"/>
    <lineage>
        <taxon>Eukaryota</taxon>
        <taxon>Fungi</taxon>
        <taxon>Dikarya</taxon>
        <taxon>Ascomycota</taxon>
        <taxon>Pezizomycotina</taxon>
        <taxon>Dothideomycetes</taxon>
        <taxon>Pleosporomycetidae</taxon>
        <taxon>Pleosporales</taxon>
        <taxon>Massarineae</taxon>
        <taxon>Didymosphaeriaceae</taxon>
        <taxon>Pseudopithomyces</taxon>
    </lineage>
</organism>
<protein>
    <submittedName>
        <fullName evidence="11">Uncharacterized protein</fullName>
    </submittedName>
</protein>
<dbReference type="Proteomes" id="UP001280581">
    <property type="component" value="Unassembled WGS sequence"/>
</dbReference>
<evidence type="ECO:0000256" key="3">
    <source>
        <dbReference type="ARBA" id="ARBA00022448"/>
    </source>
</evidence>
<keyword evidence="6" id="KW-0653">Protein transport</keyword>
<evidence type="ECO:0000256" key="1">
    <source>
        <dbReference type="ARBA" id="ARBA00004141"/>
    </source>
</evidence>
<feature type="transmembrane region" description="Helical" evidence="10">
    <location>
        <begin position="246"/>
        <end position="271"/>
    </location>
</feature>
<evidence type="ECO:0000256" key="9">
    <source>
        <dbReference type="SAM" id="MobiDB-lite"/>
    </source>
</evidence>
<evidence type="ECO:0000256" key="4">
    <source>
        <dbReference type="ARBA" id="ARBA00022692"/>
    </source>
</evidence>
<keyword evidence="3" id="KW-0813">Transport</keyword>
<feature type="transmembrane region" description="Helical" evidence="10">
    <location>
        <begin position="702"/>
        <end position="723"/>
    </location>
</feature>
<sequence>MSAAVETKDPIEGENGHDVEVADGHLKELEVDVAKVLGEDQSFDLESDHSPYPEVRAVVPEVDDPLMPVNTLRMWVLGFLFTMIGAGVNNFFSLRQPSVHIVSLVAELLAFPCGVFLAHVLPIYTLNLGPLGKWNINPDRHFNIKEHCVITIMANVSIAWGTADATSVIQAAQKFYNFKLSAGFKILVVLCCQLLGFGVAGLARPLVVAPASIIWPGTLSICALLSTLHSRANAVADGWKISRLRFFMVVMVCAFVWYWFPGLIFVALSYFTWVCWIAPRNKIVNHLFGMQTGLGLSPITFDWTQVAYNTNPLLSPSWAAVNVFLGFVGAFWIVVPAIYYTNTWWTGYLPLMTADVYDRYGAAYNVSMMINADGTFNETAYQAYSPPFLGASFAFVYGLSFASITAVLVHVFIWHGRDIIEGVKGRTKLDIHARLMQSYKETPWWMYAGITVLMVVLSIVMVEVYDTKLPVYGVFLALIIPALYMVPCCIIQGITNVDAQQLNVLSEFIGGYMFQGKPLANMIFKTLSQDVVQQGIFFAQDMKLGHYLKVPPRLVFAAQASATVLGALTQVGVTSWMLGNIDQICTYDQPDRFSCPQGRTVYSSSVIWGLIGPSRLYSAGQIYSGLLHFFWIGALMPIITWYAWKRTKADWLRYVHWPLIFVGTYNVPPATGINYSSWWLVNFLFNSVIFKKFFAWWTKYNYILAAALDTGTALSGIIIFFAVSYPGAVFPDWWGNTVFVNTDDGDGTPYLGITPAPDQDWGPPVCTFHYYVSPRFDSAKTSSMTASPAIMPGKSILPLPLSPHQKLVKTSSEWVGTAIRRLNPQSEVTRDFLAAHDIVLPVPLPLEVGKKAKKTLSNADAESENKAVKMKPSGLFQNIFNKLKGEKDTNPAPPSPSEEPQEDVQGRTALELSVTEESAEMILPAEPINSDVQMLRMQLAFILEKLPAYAWFGCHPFDPTEWAGIFENLQRVAYKRLNMLLAQSQPLDPDENYQRILYNGIGRGKKGWRAIRALSRSEFDKTVLLGCTVADPCSPAPNELLQSELKSLLVLLHCQQMRYISVKNPVPVLRFGATVISFTKTRIRVHEAYIKFPIELGKKDIAPIHVAKTLDLGVRDILGPGDSKKERWAAILAYLCMPWVHHAANLQQTQDSPLEESYKGIAVRDFAETAE</sequence>
<name>A0AAN6M533_9PLEO</name>
<dbReference type="GO" id="GO:0015031">
    <property type="term" value="P:protein transport"/>
    <property type="evidence" value="ECO:0007669"/>
    <property type="project" value="UniProtKB-KW"/>
</dbReference>
<dbReference type="NCBIfam" id="TIGR00727">
    <property type="entry name" value="ISP4_OPT"/>
    <property type="match status" value="1"/>
</dbReference>
<accession>A0AAN6M533</accession>
<feature type="region of interest" description="Disordered" evidence="9">
    <location>
        <begin position="884"/>
        <end position="907"/>
    </location>
</feature>
<dbReference type="NCBIfam" id="TIGR00728">
    <property type="entry name" value="OPT_sfam"/>
    <property type="match status" value="1"/>
</dbReference>
<proteinExistence type="inferred from homology"/>
<dbReference type="GO" id="GO:0035673">
    <property type="term" value="F:oligopeptide transmembrane transporter activity"/>
    <property type="evidence" value="ECO:0007669"/>
    <property type="project" value="InterPro"/>
</dbReference>
<reference evidence="11 12" key="1">
    <citation type="submission" date="2021-02" db="EMBL/GenBank/DDBJ databases">
        <title>Genome assembly of Pseudopithomyces chartarum.</title>
        <authorList>
            <person name="Jauregui R."/>
            <person name="Singh J."/>
            <person name="Voisey C."/>
        </authorList>
    </citation>
    <scope>NUCLEOTIDE SEQUENCE [LARGE SCALE GENOMIC DNA]</scope>
    <source>
        <strain evidence="11 12">AGR01</strain>
    </source>
</reference>
<dbReference type="Pfam" id="PF03169">
    <property type="entry name" value="OPT"/>
    <property type="match status" value="1"/>
</dbReference>
<keyword evidence="12" id="KW-1185">Reference proteome</keyword>
<dbReference type="AlphaFoldDB" id="A0AAN6M533"/>
<keyword evidence="8 10" id="KW-0472">Membrane</keyword>
<dbReference type="EMBL" id="WVTA01000002">
    <property type="protein sequence ID" value="KAK3215943.1"/>
    <property type="molecule type" value="Genomic_DNA"/>
</dbReference>
<feature type="transmembrane region" description="Helical" evidence="10">
    <location>
        <begin position="394"/>
        <end position="414"/>
    </location>
</feature>
<dbReference type="GO" id="GO:0016020">
    <property type="term" value="C:membrane"/>
    <property type="evidence" value="ECO:0007669"/>
    <property type="project" value="UniProtKB-SubCell"/>
</dbReference>
<feature type="transmembrane region" description="Helical" evidence="10">
    <location>
        <begin position="213"/>
        <end position="234"/>
    </location>
</feature>
<comment type="similarity">
    <text evidence="2">Belongs to the oligopeptide OPT transporter family.</text>
</comment>
<dbReference type="InterPro" id="IPR004648">
    <property type="entry name" value="Oligpept_transpt"/>
</dbReference>
<evidence type="ECO:0000256" key="8">
    <source>
        <dbReference type="ARBA" id="ARBA00023136"/>
    </source>
</evidence>
<keyword evidence="4 10" id="KW-0812">Transmembrane</keyword>
<feature type="transmembrane region" description="Helical" evidence="10">
    <location>
        <begin position="72"/>
        <end position="92"/>
    </location>
</feature>
<evidence type="ECO:0000256" key="10">
    <source>
        <dbReference type="SAM" id="Phobius"/>
    </source>
</evidence>
<feature type="transmembrane region" description="Helical" evidence="10">
    <location>
        <begin position="622"/>
        <end position="644"/>
    </location>
</feature>
<dbReference type="PANTHER" id="PTHR22601">
    <property type="entry name" value="ISP4 LIKE PROTEIN"/>
    <property type="match status" value="1"/>
</dbReference>
<feature type="transmembrane region" description="Helical" evidence="10">
    <location>
        <begin position="184"/>
        <end position="207"/>
    </location>
</feature>
<evidence type="ECO:0000256" key="5">
    <source>
        <dbReference type="ARBA" id="ARBA00022856"/>
    </source>
</evidence>
<feature type="transmembrane region" description="Helical" evidence="10">
    <location>
        <begin position="104"/>
        <end position="124"/>
    </location>
</feature>
<comment type="caution">
    <text evidence="11">The sequence shown here is derived from an EMBL/GenBank/DDBJ whole genome shotgun (WGS) entry which is preliminary data.</text>
</comment>
<evidence type="ECO:0000313" key="12">
    <source>
        <dbReference type="Proteomes" id="UP001280581"/>
    </source>
</evidence>
<comment type="subcellular location">
    <subcellularLocation>
        <location evidence="1">Membrane</location>
        <topology evidence="1">Multi-pass membrane protein</topology>
    </subcellularLocation>
</comment>
<dbReference type="InterPro" id="IPR004813">
    <property type="entry name" value="OPT"/>
</dbReference>
<evidence type="ECO:0000256" key="7">
    <source>
        <dbReference type="ARBA" id="ARBA00022989"/>
    </source>
</evidence>
<keyword evidence="5" id="KW-0571">Peptide transport</keyword>
<gene>
    <name evidence="11" type="ORF">GRF29_8g1595423</name>
</gene>
<feature type="transmembrane region" description="Helical" evidence="10">
    <location>
        <begin position="313"/>
        <end position="340"/>
    </location>
</feature>
<evidence type="ECO:0000256" key="2">
    <source>
        <dbReference type="ARBA" id="ARBA00008807"/>
    </source>
</evidence>